<dbReference type="InterPro" id="IPR036182">
    <property type="entry name" value="PCuAC_sf"/>
</dbReference>
<keyword evidence="3" id="KW-1185">Reference proteome</keyword>
<keyword evidence="1" id="KW-0732">Signal</keyword>
<dbReference type="Pfam" id="PF04314">
    <property type="entry name" value="PCuAC"/>
    <property type="match status" value="1"/>
</dbReference>
<name>A0AAE3NRM1_9RHOB</name>
<evidence type="ECO:0000313" key="2">
    <source>
        <dbReference type="EMBL" id="MDF0599252.1"/>
    </source>
</evidence>
<dbReference type="Gene3D" id="2.60.40.1890">
    <property type="entry name" value="PCu(A)C copper chaperone"/>
    <property type="match status" value="1"/>
</dbReference>
<evidence type="ECO:0000313" key="3">
    <source>
        <dbReference type="Proteomes" id="UP001220964"/>
    </source>
</evidence>
<dbReference type="InterPro" id="IPR007410">
    <property type="entry name" value="LpqE-like"/>
</dbReference>
<reference evidence="2" key="1">
    <citation type="submission" date="2023-03" db="EMBL/GenBank/DDBJ databases">
        <title>Multiphase analysis and comparison of six strains from genera Psychromarinibacter, Lutimaribacter, and Maritimibacter, including a novel species: Psychromarinibacter sediminicola sp. nov.</title>
        <authorList>
            <person name="Wang Y.-H."/>
            <person name="Ye M.-Q."/>
            <person name="Du Z.-J."/>
        </authorList>
    </citation>
    <scope>NUCLEOTIDE SEQUENCE</scope>
    <source>
        <strain evidence="2">C21-152</strain>
    </source>
</reference>
<dbReference type="RefSeq" id="WP_275565396.1">
    <property type="nucleotide sequence ID" value="NZ_JARGYC010000001.1"/>
</dbReference>
<gene>
    <name evidence="2" type="ORF">P1J78_00775</name>
</gene>
<protein>
    <submittedName>
        <fullName evidence="2">Copper chaperone PCu(A)C</fullName>
    </submittedName>
</protein>
<feature type="signal peptide" evidence="1">
    <location>
        <begin position="1"/>
        <end position="20"/>
    </location>
</feature>
<evidence type="ECO:0000256" key="1">
    <source>
        <dbReference type="SAM" id="SignalP"/>
    </source>
</evidence>
<dbReference type="SUPFAM" id="SSF110087">
    <property type="entry name" value="DR1885-like metal-binding protein"/>
    <property type="match status" value="1"/>
</dbReference>
<accession>A0AAE3NRM1</accession>
<sequence>MRRLPLALATLACLSLPAAAQENHDNHDDQDDHLAEADGVRILHAWAVPEDGAVRIYMEIENTGDRTLTLTGGETHDGAALALMATELQAEGGAVPLGEFPIKAGTEIDLDPGGLYLVLNPASDLAEGDRFAAHVDLEPLGEVEIEVDVLAPGTRQHPHAGHRH</sequence>
<organism evidence="2 3">
    <name type="scientific">Psychromarinibacter sediminicola</name>
    <dbReference type="NCBI Taxonomy" id="3033385"/>
    <lineage>
        <taxon>Bacteria</taxon>
        <taxon>Pseudomonadati</taxon>
        <taxon>Pseudomonadota</taxon>
        <taxon>Alphaproteobacteria</taxon>
        <taxon>Rhodobacterales</taxon>
        <taxon>Paracoccaceae</taxon>
        <taxon>Psychromarinibacter</taxon>
    </lineage>
</organism>
<dbReference type="AlphaFoldDB" id="A0AAE3NRM1"/>
<proteinExistence type="predicted"/>
<feature type="chain" id="PRO_5042245640" evidence="1">
    <location>
        <begin position="21"/>
        <end position="164"/>
    </location>
</feature>
<dbReference type="EMBL" id="JARGYC010000001">
    <property type="protein sequence ID" value="MDF0599252.1"/>
    <property type="molecule type" value="Genomic_DNA"/>
</dbReference>
<dbReference type="Proteomes" id="UP001220964">
    <property type="component" value="Unassembled WGS sequence"/>
</dbReference>
<comment type="caution">
    <text evidence="2">The sequence shown here is derived from an EMBL/GenBank/DDBJ whole genome shotgun (WGS) entry which is preliminary data.</text>
</comment>